<evidence type="ECO:0000256" key="2">
    <source>
        <dbReference type="ARBA" id="ARBA00009142"/>
    </source>
</evidence>
<protein>
    <recommendedName>
        <fullName evidence="6">Probable membrane transporter protein</fullName>
    </recommendedName>
</protein>
<dbReference type="PANTHER" id="PTHR43483:SF3">
    <property type="entry name" value="MEMBRANE TRANSPORTER PROTEIN HI_0806-RELATED"/>
    <property type="match status" value="1"/>
</dbReference>
<feature type="transmembrane region" description="Helical" evidence="6">
    <location>
        <begin position="147"/>
        <end position="172"/>
    </location>
</feature>
<reference evidence="7" key="1">
    <citation type="submission" date="2021-11" db="EMBL/GenBank/DDBJ databases">
        <title>Legionella maioricencis sp. nov., a new species isolated from hot water samples in Mallorca.</title>
        <authorList>
            <person name="Crespi S."/>
            <person name="Drasar V."/>
            <person name="Salva-Serra F."/>
            <person name="Jaen-Luchoro D."/>
            <person name="Pineiro-Iglesias B."/>
            <person name="Aliaga F."/>
            <person name="Fernandez-Juarez V."/>
            <person name="Coll G."/>
            <person name="Moore E.R.B."/>
            <person name="Bennasar-Figueras A."/>
        </authorList>
    </citation>
    <scope>NUCLEOTIDE SEQUENCE</scope>
    <source>
        <strain evidence="7">HCPI-6</strain>
    </source>
</reference>
<evidence type="ECO:0000256" key="6">
    <source>
        <dbReference type="RuleBase" id="RU363041"/>
    </source>
</evidence>
<feature type="transmembrane region" description="Helical" evidence="6">
    <location>
        <begin position="249"/>
        <end position="266"/>
    </location>
</feature>
<keyword evidence="5 6" id="KW-0472">Membrane</keyword>
<dbReference type="RefSeq" id="WP_250420288.1">
    <property type="nucleotide sequence ID" value="NZ_JAJKBJ010000002.1"/>
</dbReference>
<evidence type="ECO:0000256" key="1">
    <source>
        <dbReference type="ARBA" id="ARBA00004141"/>
    </source>
</evidence>
<feature type="transmembrane region" description="Helical" evidence="6">
    <location>
        <begin position="184"/>
        <end position="205"/>
    </location>
</feature>
<comment type="caution">
    <text evidence="7">The sequence shown here is derived from an EMBL/GenBank/DDBJ whole genome shotgun (WGS) entry which is preliminary data.</text>
</comment>
<keyword evidence="3 6" id="KW-0812">Transmembrane</keyword>
<name>A0A9X2CY18_9GAMM</name>
<dbReference type="Proteomes" id="UP001139721">
    <property type="component" value="Unassembled WGS sequence"/>
</dbReference>
<dbReference type="PANTHER" id="PTHR43483">
    <property type="entry name" value="MEMBRANE TRANSPORTER PROTEIN HI_0806-RELATED"/>
    <property type="match status" value="1"/>
</dbReference>
<keyword evidence="6" id="KW-1003">Cell membrane</keyword>
<gene>
    <name evidence="7" type="ORF">LOX96_02600</name>
</gene>
<feature type="transmembrane region" description="Helical" evidence="6">
    <location>
        <begin position="217"/>
        <end position="237"/>
    </location>
</feature>
<evidence type="ECO:0000256" key="4">
    <source>
        <dbReference type="ARBA" id="ARBA00022989"/>
    </source>
</evidence>
<sequence>MLMNLFLDATIYIFIGIFAGLMAGILGVGGGIIVVPGLAFIFQLRQLIPEQIVMHAATGTSLAIMIFTAQASLRAHYKMGEILWSVFNKLWPGIVIGTVSGVVIAGFISTYWLKIIFAVFLLFVVVKMLTDVHVKRAERFPKSWLNGLVSFVIGLKSGLLGIGGGVLIIPYLGSCGVAVRKIPAVSNLCSFTVALVGTVACMVTGRYEMAAIPYSTGYIYWPAVLWVAIPSCFIAPYGTKLNYLLPVQQLKYGFIAILFLTALKMFF</sequence>
<dbReference type="GO" id="GO:0005886">
    <property type="term" value="C:plasma membrane"/>
    <property type="evidence" value="ECO:0007669"/>
    <property type="project" value="UniProtKB-SubCell"/>
</dbReference>
<feature type="transmembrane region" description="Helical" evidence="6">
    <location>
        <begin position="12"/>
        <end position="40"/>
    </location>
</feature>
<organism evidence="7 8">
    <name type="scientific">Legionella maioricensis</name>
    <dbReference type="NCBI Taxonomy" id="2896528"/>
    <lineage>
        <taxon>Bacteria</taxon>
        <taxon>Pseudomonadati</taxon>
        <taxon>Pseudomonadota</taxon>
        <taxon>Gammaproteobacteria</taxon>
        <taxon>Legionellales</taxon>
        <taxon>Legionellaceae</taxon>
        <taxon>Legionella</taxon>
    </lineage>
</organism>
<evidence type="ECO:0000313" key="7">
    <source>
        <dbReference type="EMBL" id="MCL9682974.1"/>
    </source>
</evidence>
<comment type="similarity">
    <text evidence="2 6">Belongs to the 4-toluene sulfonate uptake permease (TSUP) (TC 2.A.102) family.</text>
</comment>
<evidence type="ECO:0000256" key="3">
    <source>
        <dbReference type="ARBA" id="ARBA00022692"/>
    </source>
</evidence>
<keyword evidence="8" id="KW-1185">Reference proteome</keyword>
<accession>A0A9X2CY18</accession>
<evidence type="ECO:0000313" key="8">
    <source>
        <dbReference type="Proteomes" id="UP001139721"/>
    </source>
</evidence>
<dbReference type="EMBL" id="JAJKBJ010000002">
    <property type="protein sequence ID" value="MCL9682974.1"/>
    <property type="molecule type" value="Genomic_DNA"/>
</dbReference>
<feature type="transmembrane region" description="Helical" evidence="6">
    <location>
        <begin position="52"/>
        <end position="73"/>
    </location>
</feature>
<feature type="transmembrane region" description="Helical" evidence="6">
    <location>
        <begin position="93"/>
        <end position="126"/>
    </location>
</feature>
<comment type="subcellular location">
    <subcellularLocation>
        <location evidence="6">Cell membrane</location>
        <topology evidence="6">Multi-pass membrane protein</topology>
    </subcellularLocation>
    <subcellularLocation>
        <location evidence="1">Membrane</location>
        <topology evidence="1">Multi-pass membrane protein</topology>
    </subcellularLocation>
</comment>
<dbReference type="AlphaFoldDB" id="A0A9X2CY18"/>
<proteinExistence type="inferred from homology"/>
<evidence type="ECO:0000256" key="5">
    <source>
        <dbReference type="ARBA" id="ARBA00023136"/>
    </source>
</evidence>
<dbReference type="Pfam" id="PF01925">
    <property type="entry name" value="TauE"/>
    <property type="match status" value="1"/>
</dbReference>
<dbReference type="InterPro" id="IPR002781">
    <property type="entry name" value="TM_pro_TauE-like"/>
</dbReference>
<keyword evidence="4 6" id="KW-1133">Transmembrane helix</keyword>